<sequence length="1319" mass="146807">MASATGAPGNQGTEPYQLANEDYTVGWICALTTENVAAQVFLDQKHAAPTSIATHDNNDYTLGRIGKHNVVIAVLPGGEYGTASAAGVARDMLHTFPNIRIGLMVGIGGGAPTSKNDIRLGDVVVSEPKTGRGGVFQYDYGKNIQDQPFQSTRFLAPPPPMLLTAINGLRAEYEIDGHTIRESIEACLLERKRLRKKYSRPDIATDQLYQSDVVHLLGDGHCLGTCDSDASSIIVRRTRDEDDDDPVIHYGLIASANQLMKDAHVRDQFARKEEVLCFEMEAGGLMNHFPCLVIRGICDYSDTHKNKDWQGYAAMTAAAYAKDLLKRISPSKVEAEQKLSELFKKVSEAVMTTSEAITHIKSTMFKDEDNKILDWLASSSYGSKYSDLLKDRQPGTGQWFLDSAEYQTWLGTQKQTLFCPGIPGAGKTILASIVIEDLFSRFESNQEIGIAYLYCDFQRQDNQKVDDLLASLLRQLAQRRPSLPDELKSLYKKHKDIQTRPSVDEILSGLESVARIYSRVLIVVDALDECEMKCMLKFLSHLFSLQASTMANILATSRPIEIIKKEFEGRSEIVNISARNEDVEKYLDSDMKMLRLLDKGSDGLSDKRREELQKEIKNTLIKCVNGMFLLARLHLASLVDKTSEFALCTALKSLPKGQNALAQAYGLTIKRIRSQPEGWRSLAERVLTLLTCAKSQLTTLELQDALAVTEGDSRLDKTKRELTNTIVLVCAGLVTVDAYSGIIRLVHETTREYFASHMHCIRPQKAVTNTEDPMKLDDEKNASATVEAHRTFAIICISYLSFSDFDSGFCQTDAAFEQRLRSNQLYKYAACNWGYHAHEASTLCPNITWFLEDSPKVEASSQALMATDSWRSNWSQLVPKRVTGIHLAAYFGLQESVRILLQDWQNIDVRDDWGRTSLLYAARNGYEATVQLLLATEKVDVNAKDKWGRTPLSYTAENGHESIVKLLLASDKVDVNTQDQWGQTLLSYAAEGGHEAVVNLLLATDKVAVDTQDQWGRSPLSYAAMKGHQAMVKLLLMTDKVDIDTQDRWGRMPLSYAVENGHETVVKLLLDRDADVNITSNGDWTPLNYASRTGYINVVKLLLNKGANIDALTKCGRTSLHYSSYYGFVDVVEILLICGIHHHTMDIHGRSPLFMASISTNNHSAVVRCLLSYGVLPDVADRYGTTPLFAAIKHENIDVARLLLATKAVDLTVKDGFGKSLGYWAARSKNRLVIDLLSHHGVLAGALPELDSNVISAPKEYGSLYCDICVGRVAIGQSYRRCEICDIDEFSICQECYEAGFRCHEGTHELSYIQSYISS</sequence>
<dbReference type="SMART" id="SM00248">
    <property type="entry name" value="ANK"/>
    <property type="match status" value="11"/>
</dbReference>
<dbReference type="InterPro" id="IPR002110">
    <property type="entry name" value="Ankyrin_rpt"/>
</dbReference>
<feature type="repeat" description="ANK" evidence="3">
    <location>
        <begin position="1015"/>
        <end position="1048"/>
    </location>
</feature>
<gene>
    <name evidence="6" type="ORF">VHEMI09251</name>
</gene>
<evidence type="ECO:0000259" key="5">
    <source>
        <dbReference type="Pfam" id="PF24883"/>
    </source>
</evidence>
<evidence type="ECO:0000259" key="4">
    <source>
        <dbReference type="Pfam" id="PF22939"/>
    </source>
</evidence>
<dbReference type="InterPro" id="IPR054471">
    <property type="entry name" value="GPIID_WHD"/>
</dbReference>
<dbReference type="GO" id="GO:0009116">
    <property type="term" value="P:nucleoside metabolic process"/>
    <property type="evidence" value="ECO:0007669"/>
    <property type="project" value="InterPro"/>
</dbReference>
<feature type="domain" description="Nephrocystin 3-like N-terminal" evidence="5">
    <location>
        <begin position="395"/>
        <end position="558"/>
    </location>
</feature>
<dbReference type="PANTHER" id="PTHR24198">
    <property type="entry name" value="ANKYRIN REPEAT AND PROTEIN KINASE DOMAIN-CONTAINING PROTEIN"/>
    <property type="match status" value="1"/>
</dbReference>
<dbReference type="GO" id="GO:0003824">
    <property type="term" value="F:catalytic activity"/>
    <property type="evidence" value="ECO:0007669"/>
    <property type="project" value="InterPro"/>
</dbReference>
<accession>A0A0A1T9G0</accession>
<name>A0A0A1T9G0_9HYPO</name>
<dbReference type="InterPro" id="IPR035994">
    <property type="entry name" value="Nucleoside_phosphorylase_sf"/>
</dbReference>
<evidence type="ECO:0000256" key="3">
    <source>
        <dbReference type="PROSITE-ProRule" id="PRU00023"/>
    </source>
</evidence>
<keyword evidence="2 3" id="KW-0040">ANK repeat</keyword>
<protein>
    <submittedName>
        <fullName evidence="6">Uncharacterized protein</fullName>
    </submittedName>
</protein>
<evidence type="ECO:0000313" key="6">
    <source>
        <dbReference type="EMBL" id="CEJ93676.1"/>
    </source>
</evidence>
<feature type="repeat" description="ANK" evidence="3">
    <location>
        <begin position="947"/>
        <end position="980"/>
    </location>
</feature>
<feature type="repeat" description="ANK" evidence="3">
    <location>
        <begin position="1082"/>
        <end position="1114"/>
    </location>
</feature>
<feature type="repeat" description="ANK" evidence="3">
    <location>
        <begin position="880"/>
        <end position="912"/>
    </location>
</feature>
<evidence type="ECO:0000256" key="2">
    <source>
        <dbReference type="ARBA" id="ARBA00023043"/>
    </source>
</evidence>
<dbReference type="Pfam" id="PF24883">
    <property type="entry name" value="NPHP3_N"/>
    <property type="match status" value="1"/>
</dbReference>
<dbReference type="PROSITE" id="PS50088">
    <property type="entry name" value="ANK_REPEAT"/>
    <property type="match status" value="7"/>
</dbReference>
<dbReference type="Gene3D" id="3.40.50.300">
    <property type="entry name" value="P-loop containing nucleotide triphosphate hydrolases"/>
    <property type="match status" value="1"/>
</dbReference>
<dbReference type="PANTHER" id="PTHR24198:SF165">
    <property type="entry name" value="ANKYRIN REPEAT-CONTAINING PROTEIN-RELATED"/>
    <property type="match status" value="1"/>
</dbReference>
<dbReference type="Pfam" id="PF00023">
    <property type="entry name" value="Ank"/>
    <property type="match status" value="1"/>
</dbReference>
<dbReference type="PROSITE" id="PS50297">
    <property type="entry name" value="ANK_REP_REGION"/>
    <property type="match status" value="3"/>
</dbReference>
<feature type="repeat" description="ANK" evidence="3">
    <location>
        <begin position="1049"/>
        <end position="1081"/>
    </location>
</feature>
<dbReference type="SUPFAM" id="SSF53167">
    <property type="entry name" value="Purine and uridine phosphorylases"/>
    <property type="match status" value="1"/>
</dbReference>
<organism evidence="6 7">
    <name type="scientific">[Torrubiella] hemipterigena</name>
    <dbReference type="NCBI Taxonomy" id="1531966"/>
    <lineage>
        <taxon>Eukaryota</taxon>
        <taxon>Fungi</taxon>
        <taxon>Dikarya</taxon>
        <taxon>Ascomycota</taxon>
        <taxon>Pezizomycotina</taxon>
        <taxon>Sordariomycetes</taxon>
        <taxon>Hypocreomycetidae</taxon>
        <taxon>Hypocreales</taxon>
        <taxon>Clavicipitaceae</taxon>
        <taxon>Clavicipitaceae incertae sedis</taxon>
        <taxon>'Torrubiella' clade</taxon>
    </lineage>
</organism>
<keyword evidence="1" id="KW-0677">Repeat</keyword>
<evidence type="ECO:0000313" key="7">
    <source>
        <dbReference type="Proteomes" id="UP000039046"/>
    </source>
</evidence>
<dbReference type="OrthoDB" id="4955385at2759"/>
<feature type="repeat" description="ANK" evidence="3">
    <location>
        <begin position="1148"/>
        <end position="1182"/>
    </location>
</feature>
<reference evidence="6 7" key="1">
    <citation type="journal article" date="2015" name="Genome Announc.">
        <title>Draft Genome Sequence and Gene Annotation of the Entomopathogenic Fungus Verticillium hemipterigenum.</title>
        <authorList>
            <person name="Horn F."/>
            <person name="Habel A."/>
            <person name="Scharf D.H."/>
            <person name="Dworschak J."/>
            <person name="Brakhage A.A."/>
            <person name="Guthke R."/>
            <person name="Hertweck C."/>
            <person name="Linde J."/>
        </authorList>
    </citation>
    <scope>NUCLEOTIDE SEQUENCE [LARGE SCALE GENOMIC DNA]</scope>
</reference>
<dbReference type="EMBL" id="CDHN01000006">
    <property type="protein sequence ID" value="CEJ93676.1"/>
    <property type="molecule type" value="Genomic_DNA"/>
</dbReference>
<feature type="domain" description="GPI inositol-deacylase winged helix" evidence="4">
    <location>
        <begin position="679"/>
        <end position="756"/>
    </location>
</feature>
<proteinExistence type="predicted"/>
<evidence type="ECO:0000256" key="1">
    <source>
        <dbReference type="ARBA" id="ARBA00022737"/>
    </source>
</evidence>
<dbReference type="InterPro" id="IPR056884">
    <property type="entry name" value="NPHP3-like_N"/>
</dbReference>
<dbReference type="InterPro" id="IPR036770">
    <property type="entry name" value="Ankyrin_rpt-contain_sf"/>
</dbReference>
<dbReference type="Gene3D" id="1.25.40.20">
    <property type="entry name" value="Ankyrin repeat-containing domain"/>
    <property type="match status" value="4"/>
</dbReference>
<dbReference type="PRINTS" id="PR01415">
    <property type="entry name" value="ANKYRIN"/>
</dbReference>
<dbReference type="HOGENOM" id="CLU_000288_34_2_1"/>
<dbReference type="Proteomes" id="UP000039046">
    <property type="component" value="Unassembled WGS sequence"/>
</dbReference>
<feature type="repeat" description="ANK" evidence="3">
    <location>
        <begin position="1115"/>
        <end position="1147"/>
    </location>
</feature>
<dbReference type="SUPFAM" id="SSF52540">
    <property type="entry name" value="P-loop containing nucleoside triphosphate hydrolases"/>
    <property type="match status" value="1"/>
</dbReference>
<keyword evidence="7" id="KW-1185">Reference proteome</keyword>
<dbReference type="Pfam" id="PF12796">
    <property type="entry name" value="Ank_2"/>
    <property type="match status" value="3"/>
</dbReference>
<dbReference type="Gene3D" id="3.40.50.1580">
    <property type="entry name" value="Nucleoside phosphorylase domain"/>
    <property type="match status" value="1"/>
</dbReference>
<dbReference type="InterPro" id="IPR027417">
    <property type="entry name" value="P-loop_NTPase"/>
</dbReference>
<dbReference type="Pfam" id="PF22939">
    <property type="entry name" value="WHD_GPIID"/>
    <property type="match status" value="1"/>
</dbReference>
<dbReference type="SUPFAM" id="SSF48403">
    <property type="entry name" value="Ankyrin repeat"/>
    <property type="match status" value="1"/>
</dbReference>
<dbReference type="STRING" id="1531966.A0A0A1T9G0"/>